<keyword evidence="5" id="KW-1185">Reference proteome</keyword>
<dbReference type="Pfam" id="PF02195">
    <property type="entry name" value="ParB_N"/>
    <property type="match status" value="1"/>
</dbReference>
<evidence type="ECO:0000313" key="4">
    <source>
        <dbReference type="EMBL" id="GAA5154677.1"/>
    </source>
</evidence>
<dbReference type="Gene3D" id="3.90.1530.10">
    <property type="entry name" value="Conserved hypothetical protein from pyrococcus furiosus pfu- 392566-001, ParB domain"/>
    <property type="match status" value="1"/>
</dbReference>
<dbReference type="InterPro" id="IPR050336">
    <property type="entry name" value="Chromosome_partition/occlusion"/>
</dbReference>
<keyword evidence="2" id="KW-0159">Chromosome partition</keyword>
<organism evidence="4 5">
    <name type="scientific">Nocardioides marinquilinus</name>
    <dbReference type="NCBI Taxonomy" id="1210400"/>
    <lineage>
        <taxon>Bacteria</taxon>
        <taxon>Bacillati</taxon>
        <taxon>Actinomycetota</taxon>
        <taxon>Actinomycetes</taxon>
        <taxon>Propionibacteriales</taxon>
        <taxon>Nocardioidaceae</taxon>
        <taxon>Nocardioides</taxon>
    </lineage>
</organism>
<accession>A0ABP9PZL4</accession>
<dbReference type="SMART" id="SM00470">
    <property type="entry name" value="ParB"/>
    <property type="match status" value="1"/>
</dbReference>
<feature type="domain" description="ParB-like N-terminal" evidence="3">
    <location>
        <begin position="12"/>
        <end position="102"/>
    </location>
</feature>
<name>A0ABP9PZL4_9ACTN</name>
<dbReference type="PANTHER" id="PTHR33375">
    <property type="entry name" value="CHROMOSOME-PARTITIONING PROTEIN PARB-RELATED"/>
    <property type="match status" value="1"/>
</dbReference>
<dbReference type="NCBIfam" id="TIGR00180">
    <property type="entry name" value="parB_part"/>
    <property type="match status" value="1"/>
</dbReference>
<gene>
    <name evidence="4" type="ORF">GCM10023340_38640</name>
</gene>
<dbReference type="PANTHER" id="PTHR33375:SF1">
    <property type="entry name" value="CHROMOSOME-PARTITIONING PROTEIN PARB-RELATED"/>
    <property type="match status" value="1"/>
</dbReference>
<dbReference type="SUPFAM" id="SSF110849">
    <property type="entry name" value="ParB/Sulfiredoxin"/>
    <property type="match status" value="1"/>
</dbReference>
<dbReference type="InterPro" id="IPR041468">
    <property type="entry name" value="HTH_ParB/Spo0J"/>
</dbReference>
<dbReference type="InterPro" id="IPR036086">
    <property type="entry name" value="ParB/Sulfiredoxin_sf"/>
</dbReference>
<proteinExistence type="inferred from homology"/>
<comment type="caution">
    <text evidence="4">The sequence shown here is derived from an EMBL/GenBank/DDBJ whole genome shotgun (WGS) entry which is preliminary data.</text>
</comment>
<dbReference type="Pfam" id="PF17762">
    <property type="entry name" value="HTH_ParB"/>
    <property type="match status" value="1"/>
</dbReference>
<dbReference type="InterPro" id="IPR003115">
    <property type="entry name" value="ParB_N"/>
</dbReference>
<dbReference type="Proteomes" id="UP001500221">
    <property type="component" value="Unassembled WGS sequence"/>
</dbReference>
<sequence length="270" mass="29239">MTAAIKPLNGFAMVALNDLHPSPENPRERLTDLDGLASSIREVGLIQPIIAQRIPGEAGLRIVAGHRRHAAALKAGMREVPVIVRRDMLPDEELLAMLVENGQRAGLDPIEEARAFRRLKSAGVADSEIARKVGRSPMYVGNRLALLSLPIEEQEQVRAGTTTLAAAVSKARVDAGRVRPTAKGKKSAQHFDLNHDLGTRARARCQQLGHRAKGAASVGGIACGECWESVIRADERQHLHDQSEQRGRCVLCDTSRPTSAPDDTIERTAS</sequence>
<dbReference type="Gene3D" id="1.10.10.2830">
    <property type="match status" value="1"/>
</dbReference>
<reference evidence="5" key="1">
    <citation type="journal article" date="2019" name="Int. J. Syst. Evol. Microbiol.">
        <title>The Global Catalogue of Microorganisms (GCM) 10K type strain sequencing project: providing services to taxonomists for standard genome sequencing and annotation.</title>
        <authorList>
            <consortium name="The Broad Institute Genomics Platform"/>
            <consortium name="The Broad Institute Genome Sequencing Center for Infectious Disease"/>
            <person name="Wu L."/>
            <person name="Ma J."/>
        </authorList>
    </citation>
    <scope>NUCLEOTIDE SEQUENCE [LARGE SCALE GENOMIC DNA]</scope>
    <source>
        <strain evidence="5">JCM 18459</strain>
    </source>
</reference>
<evidence type="ECO:0000313" key="5">
    <source>
        <dbReference type="Proteomes" id="UP001500221"/>
    </source>
</evidence>
<protein>
    <recommendedName>
        <fullName evidence="3">ParB-like N-terminal domain-containing protein</fullName>
    </recommendedName>
</protein>
<dbReference type="EMBL" id="BAABKG010000005">
    <property type="protein sequence ID" value="GAA5154677.1"/>
    <property type="molecule type" value="Genomic_DNA"/>
</dbReference>
<evidence type="ECO:0000256" key="1">
    <source>
        <dbReference type="ARBA" id="ARBA00006295"/>
    </source>
</evidence>
<evidence type="ECO:0000256" key="2">
    <source>
        <dbReference type="ARBA" id="ARBA00022829"/>
    </source>
</evidence>
<evidence type="ECO:0000259" key="3">
    <source>
        <dbReference type="SMART" id="SM00470"/>
    </source>
</evidence>
<dbReference type="RefSeq" id="WP_345462596.1">
    <property type="nucleotide sequence ID" value="NZ_BAABKG010000005.1"/>
</dbReference>
<dbReference type="InterPro" id="IPR004437">
    <property type="entry name" value="ParB/RepB/Spo0J"/>
</dbReference>
<comment type="similarity">
    <text evidence="1">Belongs to the ParB family.</text>
</comment>